<dbReference type="RefSeq" id="WP_260792694.1">
    <property type="nucleotide sequence ID" value="NZ_CP093313.1"/>
</dbReference>
<feature type="signal peptide" evidence="1">
    <location>
        <begin position="1"/>
        <end position="30"/>
    </location>
</feature>
<evidence type="ECO:0000313" key="2">
    <source>
        <dbReference type="EMBL" id="UWZ83359.1"/>
    </source>
</evidence>
<dbReference type="EMBL" id="CP093313">
    <property type="protein sequence ID" value="UWZ83359.1"/>
    <property type="molecule type" value="Genomic_DNA"/>
</dbReference>
<dbReference type="SUPFAM" id="SSF81901">
    <property type="entry name" value="HCP-like"/>
    <property type="match status" value="2"/>
</dbReference>
<dbReference type="SMART" id="SM00671">
    <property type="entry name" value="SEL1"/>
    <property type="match status" value="6"/>
</dbReference>
<organism evidence="2 3">
    <name type="scientific">Occallatibacter riparius</name>
    <dbReference type="NCBI Taxonomy" id="1002689"/>
    <lineage>
        <taxon>Bacteria</taxon>
        <taxon>Pseudomonadati</taxon>
        <taxon>Acidobacteriota</taxon>
        <taxon>Terriglobia</taxon>
        <taxon>Terriglobales</taxon>
        <taxon>Acidobacteriaceae</taxon>
        <taxon>Occallatibacter</taxon>
    </lineage>
</organism>
<dbReference type="InterPro" id="IPR006597">
    <property type="entry name" value="Sel1-like"/>
</dbReference>
<dbReference type="Pfam" id="PF08238">
    <property type="entry name" value="Sel1"/>
    <property type="match status" value="7"/>
</dbReference>
<keyword evidence="1" id="KW-0732">Signal</keyword>
<dbReference type="Gene3D" id="1.25.40.10">
    <property type="entry name" value="Tetratricopeptide repeat domain"/>
    <property type="match status" value="1"/>
</dbReference>
<name>A0A9J7BL43_9BACT</name>
<dbReference type="InterPro" id="IPR011990">
    <property type="entry name" value="TPR-like_helical_dom_sf"/>
</dbReference>
<keyword evidence="3" id="KW-1185">Reference proteome</keyword>
<accession>A0A9J7BL43</accession>
<gene>
    <name evidence="2" type="ORF">MOP44_22675</name>
</gene>
<dbReference type="AlphaFoldDB" id="A0A9J7BL43"/>
<dbReference type="PANTHER" id="PTHR11102:SF160">
    <property type="entry name" value="ERAD-ASSOCIATED E3 UBIQUITIN-PROTEIN LIGASE COMPONENT HRD3"/>
    <property type="match status" value="1"/>
</dbReference>
<sequence>MGILFRSIASRVLLVFAAVTIFLQSVPAGASSDKHFDQLRKRAEKGDPTQQLELAEAYLTGAGVKQDMAQAAHWYEQAARRGNPQAENQIGFFYQAGIGVPVDPVRAFHWYQLASASGLVWGKVNLGVAYLNGIGTPRNASAARHLFEEALEKGNGLAADYLGHIDYIGLDGPPDIGAAEKWFAQGAKLHDPIAAYDLGLLYSECDDHARDLRKAAEWFRSSADKGYAPAQHALGRLLVNEPELSESPQEARMLLEEASSVGIWKSSAVLGVLARGGGGFGEASDVARAYYWFTLSELQGGEIAKQTVDRDLRALRGMLSESEQTRVAAEAQKWFAQHPKPIVFLSGADRADHLRMTAVMGASARAGSGE</sequence>
<dbReference type="KEGG" id="orp:MOP44_22675"/>
<protein>
    <submittedName>
        <fullName evidence="2">Sel1 repeat family protein</fullName>
    </submittedName>
</protein>
<dbReference type="PANTHER" id="PTHR11102">
    <property type="entry name" value="SEL-1-LIKE PROTEIN"/>
    <property type="match status" value="1"/>
</dbReference>
<proteinExistence type="predicted"/>
<evidence type="ECO:0000256" key="1">
    <source>
        <dbReference type="SAM" id="SignalP"/>
    </source>
</evidence>
<feature type="chain" id="PRO_5039887021" evidence="1">
    <location>
        <begin position="31"/>
        <end position="370"/>
    </location>
</feature>
<dbReference type="InterPro" id="IPR050767">
    <property type="entry name" value="Sel1_AlgK"/>
</dbReference>
<reference evidence="2" key="1">
    <citation type="submission" date="2021-04" db="EMBL/GenBank/DDBJ databases">
        <title>Phylogenetic analysis of Acidobacteriaceae.</title>
        <authorList>
            <person name="Qiu L."/>
            <person name="Zhang Q."/>
        </authorList>
    </citation>
    <scope>NUCLEOTIDE SEQUENCE</scope>
    <source>
        <strain evidence="2">DSM 25168</strain>
    </source>
</reference>
<evidence type="ECO:0000313" key="3">
    <source>
        <dbReference type="Proteomes" id="UP001059380"/>
    </source>
</evidence>
<dbReference type="Proteomes" id="UP001059380">
    <property type="component" value="Chromosome"/>
</dbReference>